<gene>
    <name evidence="3" type="ORF">LZC94_02010</name>
</gene>
<dbReference type="EMBL" id="CP089984">
    <property type="protein sequence ID" value="WXB16055.1"/>
    <property type="molecule type" value="Genomic_DNA"/>
</dbReference>
<dbReference type="InterPro" id="IPR011051">
    <property type="entry name" value="RmlC_Cupin_sf"/>
</dbReference>
<dbReference type="PANTHER" id="PTHR35848">
    <property type="entry name" value="OXALATE-BINDING PROTEIN"/>
    <property type="match status" value="1"/>
</dbReference>
<dbReference type="Proteomes" id="UP001370348">
    <property type="component" value="Chromosome"/>
</dbReference>
<sequence length="368" mass="39221">MIVTHIDSTSRSADDDSTWRCLARRGMLHSECEAIDYLRLPPGVTRDGRGREGVEAAWFVLSGCGRFTDGEERSVPLQPGDLLFWSGGTSGSVHSDSTTALELLSLTMLPTEVTGRLPARIPEAAWVLDGSDRMVVTTLDEPSDVYEMHGGERVARWKCLVRRNNMFGPWEAVERSCLPPGAASGTHLHSRTEQFDYVVSGSGVMTINGTDNPVAAGDLITTCLGTQHGIRNTGSDDLVWLVIEVSGPGMAPGSPDRGTNGVRAAIINLREAREVDALDYLAGPLNRARLVRLDPLRTESLVARDEEHVLFTLSGSGTARAGATAVPLRHGVSVGVPFLGDVVIEGGPDGLEFFVVSLAIPAAVGGAK</sequence>
<reference evidence="3 4" key="1">
    <citation type="submission" date="2021-12" db="EMBL/GenBank/DDBJ databases">
        <title>Discovery of the Pendulisporaceae a myxobacterial family with distinct sporulation behavior and unique specialized metabolism.</title>
        <authorList>
            <person name="Garcia R."/>
            <person name="Popoff A."/>
            <person name="Bader C.D."/>
            <person name="Loehr J."/>
            <person name="Walesch S."/>
            <person name="Walt C."/>
            <person name="Boldt J."/>
            <person name="Bunk B."/>
            <person name="Haeckl F.J.F.P.J."/>
            <person name="Gunesch A.P."/>
            <person name="Birkelbach J."/>
            <person name="Nuebel U."/>
            <person name="Pietschmann T."/>
            <person name="Bach T."/>
            <person name="Mueller R."/>
        </authorList>
    </citation>
    <scope>NUCLEOTIDE SEQUENCE [LARGE SCALE GENOMIC DNA]</scope>
    <source>
        <strain evidence="3 4">MSr11954</strain>
    </source>
</reference>
<dbReference type="InterPro" id="IPR013096">
    <property type="entry name" value="Cupin_2"/>
</dbReference>
<evidence type="ECO:0000313" key="4">
    <source>
        <dbReference type="Proteomes" id="UP001370348"/>
    </source>
</evidence>
<protein>
    <submittedName>
        <fullName evidence="3">Cupin domain-containing protein</fullName>
    </submittedName>
</protein>
<evidence type="ECO:0000259" key="2">
    <source>
        <dbReference type="Pfam" id="PF07883"/>
    </source>
</evidence>
<dbReference type="InterPro" id="IPR051610">
    <property type="entry name" value="GPI/OXD"/>
</dbReference>
<keyword evidence="4" id="KW-1185">Reference proteome</keyword>
<dbReference type="RefSeq" id="WP_394825685.1">
    <property type="nucleotide sequence ID" value="NZ_CP089984.1"/>
</dbReference>
<proteinExistence type="predicted"/>
<dbReference type="PANTHER" id="PTHR35848:SF6">
    <property type="entry name" value="CUPIN TYPE-2 DOMAIN-CONTAINING PROTEIN"/>
    <property type="match status" value="1"/>
</dbReference>
<dbReference type="Gene3D" id="2.60.120.10">
    <property type="entry name" value="Jelly Rolls"/>
    <property type="match status" value="2"/>
</dbReference>
<organism evidence="3 4">
    <name type="scientific">Pendulispora albinea</name>
    <dbReference type="NCBI Taxonomy" id="2741071"/>
    <lineage>
        <taxon>Bacteria</taxon>
        <taxon>Pseudomonadati</taxon>
        <taxon>Myxococcota</taxon>
        <taxon>Myxococcia</taxon>
        <taxon>Myxococcales</taxon>
        <taxon>Sorangiineae</taxon>
        <taxon>Pendulisporaceae</taxon>
        <taxon>Pendulispora</taxon>
    </lineage>
</organism>
<dbReference type="InterPro" id="IPR014710">
    <property type="entry name" value="RmlC-like_jellyroll"/>
</dbReference>
<keyword evidence="1" id="KW-0479">Metal-binding</keyword>
<feature type="domain" description="Cupin type-2" evidence="2">
    <location>
        <begin position="177"/>
        <end position="243"/>
    </location>
</feature>
<name>A0ABZ2LZA6_9BACT</name>
<accession>A0ABZ2LZA6</accession>
<evidence type="ECO:0000256" key="1">
    <source>
        <dbReference type="ARBA" id="ARBA00022723"/>
    </source>
</evidence>
<dbReference type="SUPFAM" id="SSF51182">
    <property type="entry name" value="RmlC-like cupins"/>
    <property type="match status" value="1"/>
</dbReference>
<evidence type="ECO:0000313" key="3">
    <source>
        <dbReference type="EMBL" id="WXB16055.1"/>
    </source>
</evidence>
<dbReference type="Pfam" id="PF07883">
    <property type="entry name" value="Cupin_2"/>
    <property type="match status" value="1"/>
</dbReference>
<dbReference type="CDD" id="cd02208">
    <property type="entry name" value="cupin_RmlC-like"/>
    <property type="match status" value="1"/>
</dbReference>